<feature type="region of interest" description="Disordered" evidence="1">
    <location>
        <begin position="54"/>
        <end position="86"/>
    </location>
</feature>
<evidence type="ECO:0000313" key="2">
    <source>
        <dbReference type="EMBL" id="KAL1846592.1"/>
    </source>
</evidence>
<accession>A0ABR3VW40</accession>
<evidence type="ECO:0000313" key="3">
    <source>
        <dbReference type="Proteomes" id="UP001583177"/>
    </source>
</evidence>
<name>A0ABR3VW40_9PEZI</name>
<dbReference type="EMBL" id="JAWRVE010000263">
    <property type="protein sequence ID" value="KAL1846592.1"/>
    <property type="molecule type" value="Genomic_DNA"/>
</dbReference>
<sequence>MVSDKITLMTTSPTSHPHFHIQDALWKIDHKAWRYCSAIIMKIDAAKQEQQNRMLIKDNKDNNKDNNKNDNSTAEEDTTTSIRLPSCFKNSTDPRHDGRIPLCGDIRYSAWRLVKDCEYCRDYWIGRSMENAF</sequence>
<dbReference type="Proteomes" id="UP001583177">
    <property type="component" value="Unassembled WGS sequence"/>
</dbReference>
<gene>
    <name evidence="2" type="ORF">Daus18300_014210</name>
</gene>
<keyword evidence="3" id="KW-1185">Reference proteome</keyword>
<proteinExistence type="predicted"/>
<evidence type="ECO:0000256" key="1">
    <source>
        <dbReference type="SAM" id="MobiDB-lite"/>
    </source>
</evidence>
<comment type="caution">
    <text evidence="2">The sequence shown here is derived from an EMBL/GenBank/DDBJ whole genome shotgun (WGS) entry which is preliminary data.</text>
</comment>
<protein>
    <submittedName>
        <fullName evidence="2">Uncharacterized protein</fullName>
    </submittedName>
</protein>
<feature type="compositionally biased region" description="Basic and acidic residues" evidence="1">
    <location>
        <begin position="55"/>
        <end position="68"/>
    </location>
</feature>
<reference evidence="2 3" key="1">
    <citation type="journal article" date="2024" name="IMA Fungus">
        <title>IMA Genome - F19 : A genome assembly and annotation guide to empower mycologists, including annotated draft genome sequences of Ceratocystis pirilliformis, Diaporthe australafricana, Fusarium ophioides, Paecilomyces lecythidis, and Sporothrix stenoceras.</title>
        <authorList>
            <person name="Aylward J."/>
            <person name="Wilson A.M."/>
            <person name="Visagie C.M."/>
            <person name="Spraker J."/>
            <person name="Barnes I."/>
            <person name="Buitendag C."/>
            <person name="Ceriani C."/>
            <person name="Del Mar Angel L."/>
            <person name="du Plessis D."/>
            <person name="Fuchs T."/>
            <person name="Gasser K."/>
            <person name="Kramer D."/>
            <person name="Li W."/>
            <person name="Munsamy K."/>
            <person name="Piso A."/>
            <person name="Price J.L."/>
            <person name="Sonnekus B."/>
            <person name="Thomas C."/>
            <person name="van der Nest A."/>
            <person name="van Dijk A."/>
            <person name="van Heerden A."/>
            <person name="van Vuuren N."/>
            <person name="Yilmaz N."/>
            <person name="Duong T.A."/>
            <person name="van der Merwe N.A."/>
            <person name="Wingfield M.J."/>
            <person name="Wingfield B.D."/>
        </authorList>
    </citation>
    <scope>NUCLEOTIDE SEQUENCE [LARGE SCALE GENOMIC DNA]</scope>
    <source>
        <strain evidence="2 3">CMW 18300</strain>
    </source>
</reference>
<organism evidence="2 3">
    <name type="scientific">Diaporthe australafricana</name>
    <dbReference type="NCBI Taxonomy" id="127596"/>
    <lineage>
        <taxon>Eukaryota</taxon>
        <taxon>Fungi</taxon>
        <taxon>Dikarya</taxon>
        <taxon>Ascomycota</taxon>
        <taxon>Pezizomycotina</taxon>
        <taxon>Sordariomycetes</taxon>
        <taxon>Sordariomycetidae</taxon>
        <taxon>Diaporthales</taxon>
        <taxon>Diaporthaceae</taxon>
        <taxon>Diaporthe</taxon>
    </lineage>
</organism>